<dbReference type="InterPro" id="IPR029762">
    <property type="entry name" value="PGP-I_bact-type"/>
</dbReference>
<dbReference type="GO" id="GO:0016920">
    <property type="term" value="F:pyroglutamyl-peptidase activity"/>
    <property type="evidence" value="ECO:0007669"/>
    <property type="project" value="UniProtKB-UniRule"/>
</dbReference>
<dbReference type="PIRSF" id="PIRSF015592">
    <property type="entry name" value="Prld-crbxl_pptds"/>
    <property type="match status" value="1"/>
</dbReference>
<comment type="catalytic activity">
    <reaction evidence="1 9 10">
        <text>Release of an N-terminal pyroglutamyl group from a polypeptide, the second amino acid generally not being Pro.</text>
        <dbReference type="EC" id="3.4.19.3"/>
    </reaction>
</comment>
<keyword evidence="8 9" id="KW-0788">Thiol protease</keyword>
<evidence type="ECO:0000256" key="4">
    <source>
        <dbReference type="ARBA" id="ARBA00006641"/>
    </source>
</evidence>
<reference evidence="13" key="1">
    <citation type="submission" date="2015-03" db="EMBL/GenBank/DDBJ databases">
        <authorList>
            <consortium name="Pathogen Informatics"/>
            <person name="Murphy D."/>
        </authorList>
    </citation>
    <scope>NUCLEOTIDE SEQUENCE [LARGE SCALE GENOMIC DNA]</scope>
    <source>
        <strain evidence="13">68/02</strain>
    </source>
</reference>
<evidence type="ECO:0000256" key="5">
    <source>
        <dbReference type="ARBA" id="ARBA00022490"/>
    </source>
</evidence>
<dbReference type="HAMAP" id="MF_00417">
    <property type="entry name" value="Pyrrolid_peptidase"/>
    <property type="match status" value="1"/>
</dbReference>
<dbReference type="FunFam" id="3.40.630.20:FF:000001">
    <property type="entry name" value="Pyrrolidone-carboxylate peptidase"/>
    <property type="match status" value="1"/>
</dbReference>
<dbReference type="Pfam" id="PF01470">
    <property type="entry name" value="Peptidase_C15"/>
    <property type="match status" value="1"/>
</dbReference>
<keyword evidence="5 9" id="KW-0963">Cytoplasm</keyword>
<dbReference type="InterPro" id="IPR016125">
    <property type="entry name" value="Peptidase_C15-like"/>
</dbReference>
<evidence type="ECO:0000256" key="3">
    <source>
        <dbReference type="ARBA" id="ARBA00004496"/>
    </source>
</evidence>
<comment type="subcellular location">
    <subcellularLocation>
        <location evidence="3 9">Cytoplasm</location>
    </subcellularLocation>
</comment>
<comment type="function">
    <text evidence="2 9">Removes 5-oxoproline from various penultimate amino acid residues except L-proline.</text>
</comment>
<evidence type="ECO:0000256" key="2">
    <source>
        <dbReference type="ARBA" id="ARBA00002280"/>
    </source>
</evidence>
<dbReference type="SUPFAM" id="SSF53182">
    <property type="entry name" value="Pyrrolidone carboxyl peptidase (pyroglutamate aminopeptidase)"/>
    <property type="match status" value="1"/>
</dbReference>
<gene>
    <name evidence="9 12" type="primary">pcp</name>
    <name evidence="12" type="ORF">ERS008555_02744</name>
</gene>
<evidence type="ECO:0000256" key="6">
    <source>
        <dbReference type="ARBA" id="ARBA00022670"/>
    </source>
</evidence>
<evidence type="ECO:0000313" key="12">
    <source>
        <dbReference type="EMBL" id="CQI92739.1"/>
    </source>
</evidence>
<proteinExistence type="inferred from homology"/>
<evidence type="ECO:0000313" key="13">
    <source>
        <dbReference type="Proteomes" id="UP000042054"/>
    </source>
</evidence>
<evidence type="ECO:0000256" key="1">
    <source>
        <dbReference type="ARBA" id="ARBA00001770"/>
    </source>
</evidence>
<dbReference type="InterPro" id="IPR036440">
    <property type="entry name" value="Peptidase_C15-like_sf"/>
</dbReference>
<dbReference type="RefSeq" id="WP_050535162.1">
    <property type="nucleotide sequence ID" value="NZ_CTKE01000013.1"/>
</dbReference>
<dbReference type="NCBIfam" id="NF009676">
    <property type="entry name" value="PRK13197.1"/>
    <property type="match status" value="1"/>
</dbReference>
<dbReference type="EMBL" id="CTKE01000013">
    <property type="protein sequence ID" value="CQI92739.1"/>
    <property type="molecule type" value="Genomic_DNA"/>
</dbReference>
<protein>
    <recommendedName>
        <fullName evidence="9">Pyrrolidone-carboxylate peptidase</fullName>
        <ecNumber evidence="9">3.4.19.3</ecNumber>
    </recommendedName>
    <alternativeName>
        <fullName evidence="9">5-oxoprolyl-peptidase</fullName>
    </alternativeName>
    <alternativeName>
        <fullName evidence="9">Pyroglutamyl-peptidase I</fullName>
        <shortName evidence="9">PGP-I</shortName>
        <shortName evidence="9">Pyrase</shortName>
    </alternativeName>
</protein>
<dbReference type="InterPro" id="IPR033694">
    <property type="entry name" value="PGPEP1_Cys_AS"/>
</dbReference>
<sequence length="216" mass="23229">MKRVLIIGFEPFGGERVNPSWEVVKQLNDLMLGDEVRVVARQLPCVFGDALVALNAAIDDIQPVLVLAIGQAGGRADITIERVAINVDDARIPDNQGNQPVDQPIVENGPAAYFTHLPIKAMVEGMREAGIPASVSQTAGTYVCNHVMYGLLHRLNQINSEVKGGFIHIPYLPEQAVNHPGTPSMSAHSVEIALKLAISIALQIEHDLQISGGAIH</sequence>
<dbReference type="GO" id="GO:0006508">
    <property type="term" value="P:proteolysis"/>
    <property type="evidence" value="ECO:0007669"/>
    <property type="project" value="UniProtKB-KW"/>
</dbReference>
<evidence type="ECO:0000256" key="10">
    <source>
        <dbReference type="PROSITE-ProRule" id="PRU10076"/>
    </source>
</evidence>
<evidence type="ECO:0000256" key="8">
    <source>
        <dbReference type="ARBA" id="ARBA00022807"/>
    </source>
</evidence>
<dbReference type="PROSITE" id="PS01334">
    <property type="entry name" value="PYRASE_CYS"/>
    <property type="match status" value="1"/>
</dbReference>
<dbReference type="PANTHER" id="PTHR23402">
    <property type="entry name" value="PROTEASE FAMILY C15 PYROGLUTAMYL-PEPTIDASE I-RELATED"/>
    <property type="match status" value="1"/>
</dbReference>
<dbReference type="AlphaFoldDB" id="A0A0U1HUT3"/>
<feature type="active site" evidence="9 11">
    <location>
        <position position="144"/>
    </location>
</feature>
<dbReference type="EC" id="3.4.19.3" evidence="9"/>
<dbReference type="CDD" id="cd00501">
    <property type="entry name" value="Peptidase_C15"/>
    <property type="match status" value="1"/>
</dbReference>
<dbReference type="STRING" id="29485.CH64_3780"/>
<dbReference type="OrthoDB" id="9779738at2"/>
<comment type="subunit">
    <text evidence="9">Homotetramer.</text>
</comment>
<comment type="similarity">
    <text evidence="4 9">Belongs to the peptidase C15 family.</text>
</comment>
<dbReference type="NCBIfam" id="TIGR00504">
    <property type="entry name" value="pyro_pdase"/>
    <property type="match status" value="1"/>
</dbReference>
<evidence type="ECO:0000256" key="9">
    <source>
        <dbReference type="HAMAP-Rule" id="MF_00417"/>
    </source>
</evidence>
<evidence type="ECO:0000256" key="7">
    <source>
        <dbReference type="ARBA" id="ARBA00022801"/>
    </source>
</evidence>
<dbReference type="PANTHER" id="PTHR23402:SF1">
    <property type="entry name" value="PYROGLUTAMYL-PEPTIDASE I"/>
    <property type="match status" value="1"/>
</dbReference>
<evidence type="ECO:0000256" key="11">
    <source>
        <dbReference type="PROSITE-ProRule" id="PRU10077"/>
    </source>
</evidence>
<dbReference type="InterPro" id="IPR000816">
    <property type="entry name" value="Peptidase_C15"/>
</dbReference>
<keyword evidence="7 9" id="KW-0378">Hydrolase</keyword>
<feature type="active site" evidence="9 10">
    <location>
        <position position="81"/>
    </location>
</feature>
<feature type="active site" evidence="9">
    <location>
        <position position="168"/>
    </location>
</feature>
<name>A0A0U1HUT3_YERRO</name>
<dbReference type="InterPro" id="IPR033693">
    <property type="entry name" value="PGPEP1_Glu_AS"/>
</dbReference>
<dbReference type="PROSITE" id="PS01333">
    <property type="entry name" value="PYRASE_GLU"/>
    <property type="match status" value="1"/>
</dbReference>
<organism evidence="12 13">
    <name type="scientific">Yersinia rohdei</name>
    <dbReference type="NCBI Taxonomy" id="29485"/>
    <lineage>
        <taxon>Bacteria</taxon>
        <taxon>Pseudomonadati</taxon>
        <taxon>Pseudomonadota</taxon>
        <taxon>Gammaproteobacteria</taxon>
        <taxon>Enterobacterales</taxon>
        <taxon>Yersiniaceae</taxon>
        <taxon>Yersinia</taxon>
    </lineage>
</organism>
<dbReference type="GO" id="GO:0005829">
    <property type="term" value="C:cytosol"/>
    <property type="evidence" value="ECO:0007669"/>
    <property type="project" value="InterPro"/>
</dbReference>
<dbReference type="PRINTS" id="PR00706">
    <property type="entry name" value="PYROGLUPTASE"/>
</dbReference>
<dbReference type="Gene3D" id="3.40.630.20">
    <property type="entry name" value="Peptidase C15, pyroglutamyl peptidase I-like"/>
    <property type="match status" value="1"/>
</dbReference>
<keyword evidence="6 9" id="KW-0645">Protease</keyword>
<accession>A0A0U1HUT3</accession>
<dbReference type="Proteomes" id="UP000042054">
    <property type="component" value="Unassembled WGS sequence"/>
</dbReference>